<dbReference type="InterPro" id="IPR025867">
    <property type="entry name" value="MnmE_helical"/>
</dbReference>
<feature type="binding site" evidence="7">
    <location>
        <position position="254"/>
    </location>
    <ligand>
        <name>Mg(2+)</name>
        <dbReference type="ChEBI" id="CHEBI:18420"/>
    </ligand>
</feature>
<keyword evidence="7" id="KW-0479">Metal-binding</keyword>
<organism evidence="10 11">
    <name type="scientific">Agaribacter flavus</name>
    <dbReference type="NCBI Taxonomy" id="1902781"/>
    <lineage>
        <taxon>Bacteria</taxon>
        <taxon>Pseudomonadati</taxon>
        <taxon>Pseudomonadota</taxon>
        <taxon>Gammaproteobacteria</taxon>
        <taxon>Alteromonadales</taxon>
        <taxon>Alteromonadaceae</taxon>
        <taxon>Agaribacter</taxon>
    </lineage>
</organism>
<dbReference type="SUPFAM" id="SSF116878">
    <property type="entry name" value="TrmE connector domain"/>
    <property type="match status" value="1"/>
</dbReference>
<evidence type="ECO:0000256" key="1">
    <source>
        <dbReference type="ARBA" id="ARBA00011043"/>
    </source>
</evidence>
<comment type="caution">
    <text evidence="7">Lacks conserved residue(s) required for the propagation of feature annotation.</text>
</comment>
<dbReference type="PRINTS" id="PR00449">
    <property type="entry name" value="RASTRNSFRMNG"/>
</dbReference>
<feature type="binding site" evidence="7">
    <location>
        <position position="456"/>
    </location>
    <ligand>
        <name>(6S)-5-formyl-5,6,7,8-tetrahydrofolate</name>
        <dbReference type="ChEBI" id="CHEBI:57457"/>
    </ligand>
</feature>
<dbReference type="CDD" id="cd14858">
    <property type="entry name" value="TrmE_N"/>
    <property type="match status" value="1"/>
</dbReference>
<sequence length="456" mass="49711">MQNDFKKETIAAQATAPGRASVGIVRVSGPNTRKVAELILGQCPPPRKAVYQDFVDAKGDTIDRGIALFFVNPHSFTGEDVLELQGHGGPFVMQLLLEACLATGLVRMAKPGEFSEQAFLNDKLDLTQAEAIADLINASSLQAAKSAVRSLQGEFSKKIHALTNSLIQLRMYVEAAIDFPEEEIDFLSDGKIQGDLQDIIITLTQIKQTAKQGALLREGMHVVIVGRPNAGKSSLLNALSGKDTAIVTSIAGTTRDVLKEHILIDGLPLHIIDTAGLRDSDDEVEKIGIERAWEEISKANQILFMVDATTETKCKPQQIWPSFFEKLPKNIPLTLIRNKCDLSGEPVEIIEDDTTTISLSAKSGDGIDLLKAHLKKTVGFEQSGEDQIIARQRHINALLTAENHILSGKSQLEEHMAGELLAEELRIAQQALNEITGEFTADDLLSKIFSSFCIGK</sequence>
<feature type="binding site" evidence="7">
    <location>
        <position position="250"/>
    </location>
    <ligand>
        <name>K(+)</name>
        <dbReference type="ChEBI" id="CHEBI:29103"/>
    </ligand>
</feature>
<evidence type="ECO:0000256" key="5">
    <source>
        <dbReference type="ARBA" id="ARBA00022958"/>
    </source>
</evidence>
<dbReference type="InterPro" id="IPR004520">
    <property type="entry name" value="GTPase_MnmE"/>
</dbReference>
<dbReference type="Pfam" id="PF01926">
    <property type="entry name" value="MMR_HSR1"/>
    <property type="match status" value="1"/>
</dbReference>
<evidence type="ECO:0000256" key="7">
    <source>
        <dbReference type="HAMAP-Rule" id="MF_00379"/>
    </source>
</evidence>
<dbReference type="PANTHER" id="PTHR42714">
    <property type="entry name" value="TRNA MODIFICATION GTPASE GTPBP3"/>
    <property type="match status" value="1"/>
</dbReference>
<feature type="binding site" evidence="7">
    <location>
        <position position="123"/>
    </location>
    <ligand>
        <name>(6S)-5-formyl-5,6,7,8-tetrahydrofolate</name>
        <dbReference type="ChEBI" id="CHEBI:57457"/>
    </ligand>
</feature>
<feature type="binding site" evidence="7">
    <location>
        <position position="229"/>
    </location>
    <ligand>
        <name>K(+)</name>
        <dbReference type="ChEBI" id="CHEBI:29103"/>
    </ligand>
</feature>
<keyword evidence="5 7" id="KW-0630">Potassium</keyword>
<evidence type="ECO:0000256" key="8">
    <source>
        <dbReference type="RuleBase" id="RU003313"/>
    </source>
</evidence>
<reference evidence="11" key="1">
    <citation type="journal article" date="2019" name="Int. J. Syst. Evol. Microbiol.">
        <title>The Global Catalogue of Microorganisms (GCM) 10K type strain sequencing project: providing services to taxonomists for standard genome sequencing and annotation.</title>
        <authorList>
            <consortium name="The Broad Institute Genomics Platform"/>
            <consortium name="The Broad Institute Genome Sequencing Center for Infectious Disease"/>
            <person name="Wu L."/>
            <person name="Ma J."/>
        </authorList>
    </citation>
    <scope>NUCLEOTIDE SEQUENCE [LARGE SCALE GENOMIC DNA]</scope>
    <source>
        <strain evidence="11">KCTC 52473</strain>
    </source>
</reference>
<comment type="caution">
    <text evidence="10">The sequence shown here is derived from an EMBL/GenBank/DDBJ whole genome shotgun (WGS) entry which is preliminary data.</text>
</comment>
<dbReference type="InterPro" id="IPR005225">
    <property type="entry name" value="Small_GTP-bd"/>
</dbReference>
<dbReference type="NCBIfam" id="TIGR00450">
    <property type="entry name" value="mnmE_trmE_thdF"/>
    <property type="match status" value="1"/>
</dbReference>
<dbReference type="InterPro" id="IPR018948">
    <property type="entry name" value="GTP-bd_TrmE_N"/>
</dbReference>
<feature type="binding site" evidence="7">
    <location>
        <begin position="248"/>
        <end position="254"/>
    </location>
    <ligand>
        <name>GTP</name>
        <dbReference type="ChEBI" id="CHEBI:37565"/>
    </ligand>
</feature>
<dbReference type="InterPro" id="IPR027417">
    <property type="entry name" value="P-loop_NTPase"/>
</dbReference>
<comment type="subunit">
    <text evidence="7">Homodimer. Heterotetramer of two MnmE and two MnmG subunits.</text>
</comment>
<protein>
    <recommendedName>
        <fullName evidence="7">tRNA modification GTPase MnmE</fullName>
        <ecNumber evidence="7">3.6.-.-</ecNumber>
    </recommendedName>
</protein>
<comment type="function">
    <text evidence="7">Exhibits a very high intrinsic GTPase hydrolysis rate. Involved in the addition of a carboxymethylaminomethyl (cmnm) group at the wobble position (U34) of certain tRNAs, forming tRNA-cmnm(5)s(2)U34.</text>
</comment>
<name>A0ABV7FU78_9ALTE</name>
<keyword evidence="6 7" id="KW-0342">GTP-binding</keyword>
<dbReference type="Pfam" id="PF10396">
    <property type="entry name" value="TrmE_N"/>
    <property type="match status" value="1"/>
</dbReference>
<dbReference type="Proteomes" id="UP001595478">
    <property type="component" value="Unassembled WGS sequence"/>
</dbReference>
<dbReference type="Gene3D" id="3.40.50.300">
    <property type="entry name" value="P-loop containing nucleotide triphosphate hydrolases"/>
    <property type="match status" value="1"/>
</dbReference>
<keyword evidence="4 7" id="KW-0378">Hydrolase</keyword>
<feature type="binding site" evidence="7">
    <location>
        <begin position="229"/>
        <end position="234"/>
    </location>
    <ligand>
        <name>GTP</name>
        <dbReference type="ChEBI" id="CHEBI:37565"/>
    </ligand>
</feature>
<gene>
    <name evidence="7 10" type="primary">mnmE</name>
    <name evidence="7" type="synonym">trmE</name>
    <name evidence="10" type="ORF">ACFOHL_10420</name>
</gene>
<feature type="binding site" evidence="7">
    <location>
        <position position="248"/>
    </location>
    <ligand>
        <name>K(+)</name>
        <dbReference type="ChEBI" id="CHEBI:29103"/>
    </ligand>
</feature>
<dbReference type="Gene3D" id="3.30.1360.120">
    <property type="entry name" value="Probable tRNA modification gtpase trme, domain 1"/>
    <property type="match status" value="1"/>
</dbReference>
<comment type="cofactor">
    <cofactor evidence="7">
        <name>K(+)</name>
        <dbReference type="ChEBI" id="CHEBI:29103"/>
    </cofactor>
    <text evidence="7">Binds 1 potassium ion per subunit.</text>
</comment>
<accession>A0ABV7FU78</accession>
<evidence type="ECO:0000256" key="4">
    <source>
        <dbReference type="ARBA" id="ARBA00022801"/>
    </source>
</evidence>
<proteinExistence type="inferred from homology"/>
<dbReference type="SUPFAM" id="SSF52540">
    <property type="entry name" value="P-loop containing nucleoside triphosphate hydrolases"/>
    <property type="match status" value="1"/>
</dbReference>
<dbReference type="InterPro" id="IPR027266">
    <property type="entry name" value="TrmE/GcvT-like"/>
</dbReference>
<evidence type="ECO:0000256" key="6">
    <source>
        <dbReference type="ARBA" id="ARBA00023134"/>
    </source>
</evidence>
<comment type="similarity">
    <text evidence="1 7 8">Belongs to the TRAFAC class TrmE-Era-EngA-EngB-Septin-like GTPase superfamily. TrmE GTPase family.</text>
</comment>
<feature type="binding site" evidence="7">
    <location>
        <begin position="273"/>
        <end position="276"/>
    </location>
    <ligand>
        <name>GTP</name>
        <dbReference type="ChEBI" id="CHEBI:37565"/>
    </ligand>
</feature>
<feature type="domain" description="TrmE-type G" evidence="9">
    <location>
        <begin position="219"/>
        <end position="379"/>
    </location>
</feature>
<comment type="subcellular location">
    <subcellularLocation>
        <location evidence="7">Cytoplasm</location>
    </subcellularLocation>
</comment>
<feature type="binding site" evidence="7">
    <location>
        <position position="26"/>
    </location>
    <ligand>
        <name>(6S)-5-formyl-5,6,7,8-tetrahydrofolate</name>
        <dbReference type="ChEBI" id="CHEBI:57457"/>
    </ligand>
</feature>
<evidence type="ECO:0000313" key="10">
    <source>
        <dbReference type="EMBL" id="MFC3122036.1"/>
    </source>
</evidence>
<keyword evidence="2 7" id="KW-0819">tRNA processing</keyword>
<dbReference type="Pfam" id="PF12631">
    <property type="entry name" value="MnmE_helical"/>
    <property type="match status" value="1"/>
</dbReference>
<dbReference type="HAMAP" id="MF_00379">
    <property type="entry name" value="GTPase_MnmE"/>
    <property type="match status" value="1"/>
</dbReference>
<dbReference type="GO" id="GO:0016787">
    <property type="term" value="F:hydrolase activity"/>
    <property type="evidence" value="ECO:0007669"/>
    <property type="project" value="UniProtKB-KW"/>
</dbReference>
<feature type="binding site" evidence="7">
    <location>
        <position position="83"/>
    </location>
    <ligand>
        <name>(6S)-5-formyl-5,6,7,8-tetrahydrofolate</name>
        <dbReference type="ChEBI" id="CHEBI:57457"/>
    </ligand>
</feature>
<feature type="binding site" evidence="7">
    <location>
        <position position="253"/>
    </location>
    <ligand>
        <name>K(+)</name>
        <dbReference type="ChEBI" id="CHEBI:29103"/>
    </ligand>
</feature>
<dbReference type="InterPro" id="IPR027368">
    <property type="entry name" value="MnmE_dom2"/>
</dbReference>
<dbReference type="PROSITE" id="PS51709">
    <property type="entry name" value="G_TRME"/>
    <property type="match status" value="1"/>
</dbReference>
<evidence type="ECO:0000259" key="9">
    <source>
        <dbReference type="PROSITE" id="PS51709"/>
    </source>
</evidence>
<keyword evidence="3 7" id="KW-0547">Nucleotide-binding</keyword>
<dbReference type="EC" id="3.6.-.-" evidence="7"/>
<dbReference type="NCBIfam" id="TIGR00231">
    <property type="entry name" value="small_GTP"/>
    <property type="match status" value="1"/>
</dbReference>
<dbReference type="InterPro" id="IPR006073">
    <property type="entry name" value="GTP-bd"/>
</dbReference>
<dbReference type="InterPro" id="IPR031168">
    <property type="entry name" value="G_TrmE"/>
</dbReference>
<dbReference type="NCBIfam" id="NF003661">
    <property type="entry name" value="PRK05291.1-3"/>
    <property type="match status" value="1"/>
</dbReference>
<evidence type="ECO:0000313" key="11">
    <source>
        <dbReference type="Proteomes" id="UP001595478"/>
    </source>
</evidence>
<evidence type="ECO:0000256" key="3">
    <source>
        <dbReference type="ARBA" id="ARBA00022741"/>
    </source>
</evidence>
<dbReference type="Gene3D" id="1.20.120.430">
    <property type="entry name" value="tRNA modification GTPase MnmE domain 2"/>
    <property type="match status" value="1"/>
</dbReference>
<dbReference type="PANTHER" id="PTHR42714:SF2">
    <property type="entry name" value="TRNA MODIFICATION GTPASE GTPBP3, MITOCHONDRIAL"/>
    <property type="match status" value="1"/>
</dbReference>
<keyword evidence="7" id="KW-0963">Cytoplasm</keyword>
<dbReference type="RefSeq" id="WP_376920170.1">
    <property type="nucleotide sequence ID" value="NZ_JBHRSW010000016.1"/>
</dbReference>
<keyword evidence="7" id="KW-0460">Magnesium</keyword>
<dbReference type="CDD" id="cd04164">
    <property type="entry name" value="trmE"/>
    <property type="match status" value="1"/>
</dbReference>
<dbReference type="EMBL" id="JBHRSW010000016">
    <property type="protein sequence ID" value="MFC3122036.1"/>
    <property type="molecule type" value="Genomic_DNA"/>
</dbReference>
<evidence type="ECO:0000256" key="2">
    <source>
        <dbReference type="ARBA" id="ARBA00022694"/>
    </source>
</evidence>
<feature type="binding site" evidence="7">
    <location>
        <position position="233"/>
    </location>
    <ligand>
        <name>Mg(2+)</name>
        <dbReference type="ChEBI" id="CHEBI:18420"/>
    </ligand>
</feature>
<keyword evidence="11" id="KW-1185">Reference proteome</keyword>